<name>K1U3K8_9ZZZZ</name>
<dbReference type="EMBL" id="AJWZ01000451">
    <property type="protein sequence ID" value="EKC76823.1"/>
    <property type="molecule type" value="Genomic_DNA"/>
</dbReference>
<evidence type="ECO:0000313" key="1">
    <source>
        <dbReference type="EMBL" id="EKC76823.1"/>
    </source>
</evidence>
<protein>
    <submittedName>
        <fullName evidence="1">Uncharacterized protein</fullName>
    </submittedName>
</protein>
<proteinExistence type="predicted"/>
<feature type="non-terminal residue" evidence="1">
    <location>
        <position position="41"/>
    </location>
</feature>
<reference evidence="1" key="1">
    <citation type="journal article" date="2013" name="Environ. Microbiol.">
        <title>Microbiota from the distal guts of lean and obese adolescents exhibit partial functional redundancy besides clear differences in community structure.</title>
        <authorList>
            <person name="Ferrer M."/>
            <person name="Ruiz A."/>
            <person name="Lanza F."/>
            <person name="Haange S.B."/>
            <person name="Oberbach A."/>
            <person name="Till H."/>
            <person name="Bargiela R."/>
            <person name="Campoy C."/>
            <person name="Segura M.T."/>
            <person name="Richter M."/>
            <person name="von Bergen M."/>
            <person name="Seifert J."/>
            <person name="Suarez A."/>
        </authorList>
    </citation>
    <scope>NUCLEOTIDE SEQUENCE</scope>
</reference>
<sequence>MQMTKRYEELTIADDFMFGKVMEDKGLCRKVLECLLEKPVG</sequence>
<gene>
    <name evidence="1" type="ORF">OBE_00655</name>
</gene>
<organism evidence="1">
    <name type="scientific">human gut metagenome</name>
    <dbReference type="NCBI Taxonomy" id="408170"/>
    <lineage>
        <taxon>unclassified sequences</taxon>
        <taxon>metagenomes</taxon>
        <taxon>organismal metagenomes</taxon>
    </lineage>
</organism>
<comment type="caution">
    <text evidence="1">The sequence shown here is derived from an EMBL/GenBank/DDBJ whole genome shotgun (WGS) entry which is preliminary data.</text>
</comment>
<accession>K1U3K8</accession>
<dbReference type="AlphaFoldDB" id="K1U3K8"/>